<dbReference type="EMBL" id="QGQD01000069">
    <property type="protein sequence ID" value="TLC99457.1"/>
    <property type="molecule type" value="Genomic_DNA"/>
</dbReference>
<dbReference type="Proteomes" id="UP000306509">
    <property type="component" value="Unassembled WGS sequence"/>
</dbReference>
<sequence>MKLEYRNAKKEDAKLLTDIYNKSFYDGYIHYSEYPKYIFL</sequence>
<evidence type="ECO:0000313" key="1">
    <source>
        <dbReference type="EMBL" id="TLC99457.1"/>
    </source>
</evidence>
<organism evidence="1 2">
    <name type="scientific">Robinsoniella peoriensis</name>
    <dbReference type="NCBI Taxonomy" id="180332"/>
    <lineage>
        <taxon>Bacteria</taxon>
        <taxon>Bacillati</taxon>
        <taxon>Bacillota</taxon>
        <taxon>Clostridia</taxon>
        <taxon>Lachnospirales</taxon>
        <taxon>Lachnospiraceae</taxon>
        <taxon>Robinsoniella</taxon>
    </lineage>
</organism>
<reference evidence="1 2" key="1">
    <citation type="journal article" date="2019" name="Anaerobe">
        <title>Detection of Robinsoniella peoriensis in multiple bone samples of a trauma patient.</title>
        <authorList>
            <person name="Schrottner P."/>
            <person name="Hartwich K."/>
            <person name="Bunk B."/>
            <person name="Schober I."/>
            <person name="Helbig S."/>
            <person name="Rudolph W.W."/>
            <person name="Gunzer F."/>
        </authorList>
    </citation>
    <scope>NUCLEOTIDE SEQUENCE [LARGE SCALE GENOMIC DNA]</scope>
    <source>
        <strain evidence="1 2">DSM 106044</strain>
    </source>
</reference>
<keyword evidence="2" id="KW-1185">Reference proteome</keyword>
<dbReference type="AlphaFoldDB" id="A0A4V6HRK5"/>
<name>A0A4V6HRK5_9FIRM</name>
<proteinExistence type="predicted"/>
<comment type="caution">
    <text evidence="1">The sequence shown here is derived from an EMBL/GenBank/DDBJ whole genome shotgun (WGS) entry which is preliminary data.</text>
</comment>
<evidence type="ECO:0000313" key="2">
    <source>
        <dbReference type="Proteomes" id="UP000306509"/>
    </source>
</evidence>
<gene>
    <name evidence="1" type="ORF">DSM106044_03660</name>
</gene>
<accession>A0A4V6HRK5</accession>
<protein>
    <submittedName>
        <fullName evidence="1">Uncharacterized protein</fullName>
    </submittedName>
</protein>
<dbReference type="RefSeq" id="WP_274595940.1">
    <property type="nucleotide sequence ID" value="NZ_QGQD01000069.1"/>
</dbReference>